<evidence type="ECO:0000313" key="4">
    <source>
        <dbReference type="WBParaSite" id="ECPE_0001533701-mRNA-1"/>
    </source>
</evidence>
<feature type="region of interest" description="Disordered" evidence="1">
    <location>
        <begin position="1"/>
        <end position="59"/>
    </location>
</feature>
<reference evidence="4" key="1">
    <citation type="submission" date="2016-06" db="UniProtKB">
        <authorList>
            <consortium name="WormBaseParasite"/>
        </authorList>
    </citation>
    <scope>IDENTIFICATION</scope>
</reference>
<protein>
    <submittedName>
        <fullName evidence="4">Transposase</fullName>
    </submittedName>
</protein>
<evidence type="ECO:0000256" key="1">
    <source>
        <dbReference type="SAM" id="MobiDB-lite"/>
    </source>
</evidence>
<dbReference type="EMBL" id="UZAN01060118">
    <property type="protein sequence ID" value="VDP92569.1"/>
    <property type="molecule type" value="Genomic_DNA"/>
</dbReference>
<keyword evidence="3" id="KW-1185">Reference proteome</keyword>
<dbReference type="Proteomes" id="UP000272942">
    <property type="component" value="Unassembled WGS sequence"/>
</dbReference>
<evidence type="ECO:0000313" key="3">
    <source>
        <dbReference type="Proteomes" id="UP000272942"/>
    </source>
</evidence>
<dbReference type="WBParaSite" id="ECPE_0001533701-mRNA-1">
    <property type="protein sequence ID" value="ECPE_0001533701-mRNA-1"/>
    <property type="gene ID" value="ECPE_0001533701"/>
</dbReference>
<organism evidence="4">
    <name type="scientific">Echinostoma caproni</name>
    <dbReference type="NCBI Taxonomy" id="27848"/>
    <lineage>
        <taxon>Eukaryota</taxon>
        <taxon>Metazoa</taxon>
        <taxon>Spiralia</taxon>
        <taxon>Lophotrochozoa</taxon>
        <taxon>Platyhelminthes</taxon>
        <taxon>Trematoda</taxon>
        <taxon>Digenea</taxon>
        <taxon>Plagiorchiida</taxon>
        <taxon>Echinostomata</taxon>
        <taxon>Echinostomatoidea</taxon>
        <taxon>Echinostomatidae</taxon>
        <taxon>Echinostoma</taxon>
    </lineage>
</organism>
<evidence type="ECO:0000313" key="2">
    <source>
        <dbReference type="EMBL" id="VDP92569.1"/>
    </source>
</evidence>
<reference evidence="2 3" key="2">
    <citation type="submission" date="2018-11" db="EMBL/GenBank/DDBJ databases">
        <authorList>
            <consortium name="Pathogen Informatics"/>
        </authorList>
    </citation>
    <scope>NUCLEOTIDE SEQUENCE [LARGE SCALE GENOMIC DNA]</scope>
    <source>
        <strain evidence="2 3">Egypt</strain>
    </source>
</reference>
<feature type="compositionally biased region" description="Polar residues" evidence="1">
    <location>
        <begin position="45"/>
        <end position="56"/>
    </location>
</feature>
<feature type="compositionally biased region" description="Basic and acidic residues" evidence="1">
    <location>
        <begin position="1"/>
        <end position="15"/>
    </location>
</feature>
<sequence length="128" mass="14091">MERGTKRVLVGDRIKNGAHPTRRADAAAGSASRDSVDCHPKRANRQLQPDRQSAANMNHPAARLRIDRIYTNDGDMEKWICDFELIASCNGIKSSAHLVTALGALLSGRARAAYDLILESNQAMNYEN</sequence>
<dbReference type="AlphaFoldDB" id="A0A183B7W2"/>
<gene>
    <name evidence="2" type="ORF">ECPE_LOCUS15297</name>
</gene>
<name>A0A183B7W2_9TREM</name>
<proteinExistence type="predicted"/>
<accession>A0A183B7W2</accession>